<evidence type="ECO:0000256" key="2">
    <source>
        <dbReference type="SAM" id="MobiDB-lite"/>
    </source>
</evidence>
<feature type="compositionally biased region" description="Basic residues" evidence="2">
    <location>
        <begin position="882"/>
        <end position="894"/>
    </location>
</feature>
<feature type="region of interest" description="Disordered" evidence="2">
    <location>
        <begin position="67"/>
        <end position="155"/>
    </location>
</feature>
<dbReference type="InterPro" id="IPR012677">
    <property type="entry name" value="Nucleotide-bd_a/b_plait_sf"/>
</dbReference>
<feature type="region of interest" description="Disordered" evidence="2">
    <location>
        <begin position="414"/>
        <end position="511"/>
    </location>
</feature>
<evidence type="ECO:0000313" key="5">
    <source>
        <dbReference type="Proteomes" id="UP000250043"/>
    </source>
</evidence>
<gene>
    <name evidence="4" type="ORF">OBBRIDRAFT_780412</name>
</gene>
<dbReference type="OrthoDB" id="417481at2759"/>
<evidence type="ECO:0000259" key="3">
    <source>
        <dbReference type="Pfam" id="PF04059"/>
    </source>
</evidence>
<feature type="domain" description="Mei2-like C-terminal RNA recognition motif" evidence="3">
    <location>
        <begin position="714"/>
        <end position="810"/>
    </location>
</feature>
<feature type="compositionally biased region" description="Low complexity" evidence="2">
    <location>
        <begin position="657"/>
        <end position="681"/>
    </location>
</feature>
<feature type="compositionally biased region" description="Polar residues" evidence="2">
    <location>
        <begin position="429"/>
        <end position="441"/>
    </location>
</feature>
<dbReference type="Pfam" id="PF04059">
    <property type="entry name" value="RRM_2"/>
    <property type="match status" value="1"/>
</dbReference>
<dbReference type="EMBL" id="KV722457">
    <property type="protein sequence ID" value="OCH88259.1"/>
    <property type="molecule type" value="Genomic_DNA"/>
</dbReference>
<accession>A0A8E2AUG6</accession>
<dbReference type="InterPro" id="IPR035979">
    <property type="entry name" value="RBD_domain_sf"/>
</dbReference>
<feature type="region of interest" description="Disordered" evidence="2">
    <location>
        <begin position="832"/>
        <end position="852"/>
    </location>
</feature>
<feature type="compositionally biased region" description="Basic and acidic residues" evidence="2">
    <location>
        <begin position="497"/>
        <end position="506"/>
    </location>
</feature>
<dbReference type="Gene3D" id="3.30.70.330">
    <property type="match status" value="1"/>
</dbReference>
<evidence type="ECO:0000256" key="1">
    <source>
        <dbReference type="ARBA" id="ARBA00022884"/>
    </source>
</evidence>
<feature type="compositionally biased region" description="Basic and acidic residues" evidence="2">
    <location>
        <begin position="458"/>
        <end position="472"/>
    </location>
</feature>
<dbReference type="Proteomes" id="UP000250043">
    <property type="component" value="Unassembled WGS sequence"/>
</dbReference>
<organism evidence="4 5">
    <name type="scientific">Obba rivulosa</name>
    <dbReference type="NCBI Taxonomy" id="1052685"/>
    <lineage>
        <taxon>Eukaryota</taxon>
        <taxon>Fungi</taxon>
        <taxon>Dikarya</taxon>
        <taxon>Basidiomycota</taxon>
        <taxon>Agaricomycotina</taxon>
        <taxon>Agaricomycetes</taxon>
        <taxon>Polyporales</taxon>
        <taxon>Gelatoporiaceae</taxon>
        <taxon>Obba</taxon>
    </lineage>
</organism>
<protein>
    <recommendedName>
        <fullName evidence="3">Mei2-like C-terminal RNA recognition motif domain-containing protein</fullName>
    </recommendedName>
</protein>
<feature type="compositionally biased region" description="Polar residues" evidence="2">
    <location>
        <begin position="111"/>
        <end position="122"/>
    </location>
</feature>
<dbReference type="SUPFAM" id="SSF54928">
    <property type="entry name" value="RNA-binding domain, RBD"/>
    <property type="match status" value="2"/>
</dbReference>
<dbReference type="GO" id="GO:0003723">
    <property type="term" value="F:RNA binding"/>
    <property type="evidence" value="ECO:0007669"/>
    <property type="project" value="UniProtKB-KW"/>
</dbReference>
<name>A0A8E2AUG6_9APHY</name>
<sequence>MGHHPIPFPTLSHQADEVSCSAESERVVPPRLHSTPSLPNLWLPPHYGPLPPHLEHQAQARYRPRLRPLDLASSPTASPTKPKGMGSGRGSISGSPYRPSAMLTPPLTPHSPFSSDQTNETPSTPPEAHSPLRWVHNANSPYSAGDPHLSPTHLKGVLPFPRGGFLTPSSGRSQSMSSDEWSYASTGITSSSDALSSLVNGVASIDITPRDEKKSHLDQPSTEKSAPSHIFSDVKSQTESPSRFLLICNVPPSASSAALRTAFDPCGDIKGILPRFQAEHGVVILAFHDLRQAIRARKVICAQTFPCLDGARLDAAFIMPEQLETIIGKSAFVAETDGVLIVSVENGRFDAASLRNIFSSVGDLKSFSSASSDAHDQTFRVEYYDVRCAGSAFKSLNRCILGARLRVLTRMEAESPTSSLADSPDDPFKTSTGVKNETATSFRVPVPLPVPESLYTGHHAEQSEEATRESQGRVRPRSVSASESVGTPDAVRKLRRGRDSPQEHSRRSSNHLFFDAVGKTFVQPKTPSRPRSISIGPEGMAGTANVQGPDYAPHVAPTYHYPTATYVYEPTAVAVPPYPHGYAYGQPVYFAGPDAFADHGAVGVNQWAYAAPPTPNIEYNLPPPSRHGMYQHPHALPTTPRKAGPPVHLRRLQTQRPSHAPADPASYSPPTTASSPSLHLSNAQADKLGNGTGPTLAEKNQLNIAAIEEGKDMRTTVMIKNIPNKMSDKDLLAFIDRVCPRRIDFLYLRMDFQNGCNVGYAFVNFIAVGDLLHFAKTQLGVKWNMYSSEKVLQMCYATYQGKEALVEKFKNSCIMDEREAWRPKIFYSDGSDQGLPEPFPPPTHLRRKERSSHNRGALFVPGAHYIHQRESHGATAGGSTLYHHRSSAPRFATR</sequence>
<reference evidence="4 5" key="1">
    <citation type="submission" date="2016-07" db="EMBL/GenBank/DDBJ databases">
        <title>Draft genome of the white-rot fungus Obba rivulosa 3A-2.</title>
        <authorList>
            <consortium name="DOE Joint Genome Institute"/>
            <person name="Miettinen O."/>
            <person name="Riley R."/>
            <person name="Acob R."/>
            <person name="Barry K."/>
            <person name="Cullen D."/>
            <person name="De Vries R."/>
            <person name="Hainaut M."/>
            <person name="Hatakka A."/>
            <person name="Henrissat B."/>
            <person name="Hilden K."/>
            <person name="Kuo R."/>
            <person name="Labutti K."/>
            <person name="Lipzen A."/>
            <person name="Makela M.R."/>
            <person name="Sandor L."/>
            <person name="Spatafora J.W."/>
            <person name="Grigoriev I.V."/>
            <person name="Hibbett D.S."/>
        </authorList>
    </citation>
    <scope>NUCLEOTIDE SEQUENCE [LARGE SCALE GENOMIC DNA]</scope>
    <source>
        <strain evidence="4 5">3A-2</strain>
    </source>
</reference>
<evidence type="ECO:0000313" key="4">
    <source>
        <dbReference type="EMBL" id="OCH88259.1"/>
    </source>
</evidence>
<dbReference type="AlphaFoldDB" id="A0A8E2AUG6"/>
<keyword evidence="5" id="KW-1185">Reference proteome</keyword>
<feature type="region of interest" description="Disordered" evidence="2">
    <location>
        <begin position="207"/>
        <end position="234"/>
    </location>
</feature>
<dbReference type="PANTHER" id="PTHR23189">
    <property type="entry name" value="RNA RECOGNITION MOTIF-CONTAINING"/>
    <property type="match status" value="1"/>
</dbReference>
<dbReference type="InterPro" id="IPR007201">
    <property type="entry name" value="Mei2-like_Rrm_C"/>
</dbReference>
<keyword evidence="1" id="KW-0694">RNA-binding</keyword>
<proteinExistence type="predicted"/>
<feature type="region of interest" description="Disordered" evidence="2">
    <location>
        <begin position="618"/>
        <end position="695"/>
    </location>
</feature>
<feature type="region of interest" description="Disordered" evidence="2">
    <location>
        <begin position="1"/>
        <end position="40"/>
    </location>
</feature>
<feature type="compositionally biased region" description="Basic and acidic residues" evidence="2">
    <location>
        <begin position="208"/>
        <end position="217"/>
    </location>
</feature>
<feature type="region of interest" description="Disordered" evidence="2">
    <location>
        <begin position="874"/>
        <end position="894"/>
    </location>
</feature>